<evidence type="ECO:0008006" key="3">
    <source>
        <dbReference type="Google" id="ProtNLM"/>
    </source>
</evidence>
<comment type="caution">
    <text evidence="1">The sequence shown here is derived from an EMBL/GenBank/DDBJ whole genome shotgun (WGS) entry which is preliminary data.</text>
</comment>
<evidence type="ECO:0000313" key="2">
    <source>
        <dbReference type="Proteomes" id="UP000751518"/>
    </source>
</evidence>
<accession>A0A955LLL3</accession>
<evidence type="ECO:0000313" key="1">
    <source>
        <dbReference type="EMBL" id="MCA9392474.1"/>
    </source>
</evidence>
<proteinExistence type="predicted"/>
<dbReference type="Proteomes" id="UP000751518">
    <property type="component" value="Unassembled WGS sequence"/>
</dbReference>
<dbReference type="EMBL" id="JAGQKZ010000059">
    <property type="protein sequence ID" value="MCA9392474.1"/>
    <property type="molecule type" value="Genomic_DNA"/>
</dbReference>
<protein>
    <recommendedName>
        <fullName evidence="3">CBM-cenC domain-containing protein</fullName>
    </recommendedName>
</protein>
<gene>
    <name evidence="1" type="ORF">KC614_04755</name>
</gene>
<sequence>YDSPTIREIAKIYSAQRGFWDRTRLNVLPYDQYWLQEKSVEAGLPLQQVFNWIDRAQIRGEWLVLVFHDIADVPDPEEPYVTSTADFQAIVQYLVDHEATVMTIDQVLSEVDATQVNLFPNGEFQNGVNNGWSISQGSQIVADNNNNGAYPDSQHSVVFTGGGSPSHMFSPQIPVIGTQSYMMQAFVNTEALTSGEFGFYVDEYDAAGNWISGKWQGKADLNRVRQYGYIYTPTSSSVAKMNWQFYLTGGSTGTVYVDDAHMSVLDNSLLNGNFEELEAGWLLNWTGDTNYLVVDTQGQGSSGNNSVVFPSNPPSTKYLFSGQVPVDPTQTYFWTSYVKTTNSGDEFGFYVDEYDAAGNWISGQWLGKIATEYDGWKQLTYTPTSGNVAKIGLQYYLLASSAMTVTLDQVSFTTQGDQQPPTGYIVNPPSTIDEELNLRVQASDDFAGVAWVEVVYTLDGEYYDDMYLTYNPSSGYWEADYPTDYIDDGSVLGYEIWIGDNYGNEFNIVPTESLIQH</sequence>
<dbReference type="AlphaFoldDB" id="A0A955LLL3"/>
<reference evidence="1" key="1">
    <citation type="submission" date="2020-04" db="EMBL/GenBank/DDBJ databases">
        <authorList>
            <person name="Zhang T."/>
        </authorList>
    </citation>
    <scope>NUCLEOTIDE SEQUENCE</scope>
    <source>
        <strain evidence="1">HKST-UBA03</strain>
    </source>
</reference>
<feature type="non-terminal residue" evidence="1">
    <location>
        <position position="1"/>
    </location>
</feature>
<reference evidence="1" key="2">
    <citation type="journal article" date="2021" name="Microbiome">
        <title>Successional dynamics and alternative stable states in a saline activated sludge microbial community over 9 years.</title>
        <authorList>
            <person name="Wang Y."/>
            <person name="Ye J."/>
            <person name="Ju F."/>
            <person name="Liu L."/>
            <person name="Boyd J.A."/>
            <person name="Deng Y."/>
            <person name="Parks D.H."/>
            <person name="Jiang X."/>
            <person name="Yin X."/>
            <person name="Woodcroft B.J."/>
            <person name="Tyson G.W."/>
            <person name="Hugenholtz P."/>
            <person name="Polz M.F."/>
            <person name="Zhang T."/>
        </authorList>
    </citation>
    <scope>NUCLEOTIDE SEQUENCE</scope>
    <source>
        <strain evidence="1">HKST-UBA03</strain>
    </source>
</reference>
<dbReference type="Gene3D" id="2.60.120.260">
    <property type="entry name" value="Galactose-binding domain-like"/>
    <property type="match status" value="2"/>
</dbReference>
<organism evidence="1 2">
    <name type="scientific">candidate division WWE3 bacterium</name>
    <dbReference type="NCBI Taxonomy" id="2053526"/>
    <lineage>
        <taxon>Bacteria</taxon>
        <taxon>Katanobacteria</taxon>
    </lineage>
</organism>
<name>A0A955LLL3_UNCKA</name>